<dbReference type="InterPro" id="IPR009678">
    <property type="entry name" value="Phage_tail_completion_R"/>
</dbReference>
<dbReference type="EMBL" id="BMYX01000001">
    <property type="protein sequence ID" value="GGY03814.1"/>
    <property type="molecule type" value="Genomic_DNA"/>
</dbReference>
<proteinExistence type="predicted"/>
<accession>A0A918NY81</accession>
<sequence>MQKPASLRAALEAALPSLRGNPDRMLMFIESGKIAAGMGKPSFEYRYTVSIVLMDFAEHPDTVMIPILQWLRVNQPSVLQSGENSAKAIQFEAEILNHETIDLHLKVELSECVKVDVQNGTATATHLPEPQLATTLPIGAVQVA</sequence>
<evidence type="ECO:0000313" key="2">
    <source>
        <dbReference type="Proteomes" id="UP000645257"/>
    </source>
</evidence>
<reference evidence="1" key="1">
    <citation type="journal article" date="2014" name="Int. J. Syst. Evol. Microbiol.">
        <title>Complete genome sequence of Corynebacterium casei LMG S-19264T (=DSM 44701T), isolated from a smear-ripened cheese.</title>
        <authorList>
            <consortium name="US DOE Joint Genome Institute (JGI-PGF)"/>
            <person name="Walter F."/>
            <person name="Albersmeier A."/>
            <person name="Kalinowski J."/>
            <person name="Ruckert C."/>
        </authorList>
    </citation>
    <scope>NUCLEOTIDE SEQUENCE</scope>
    <source>
        <strain evidence="1">KCTC 32182</strain>
    </source>
</reference>
<dbReference type="Proteomes" id="UP000645257">
    <property type="component" value="Unassembled WGS sequence"/>
</dbReference>
<reference evidence="1" key="2">
    <citation type="submission" date="2020-09" db="EMBL/GenBank/DDBJ databases">
        <authorList>
            <person name="Sun Q."/>
            <person name="Kim S."/>
        </authorList>
    </citation>
    <scope>NUCLEOTIDE SEQUENCE</scope>
    <source>
        <strain evidence="1">KCTC 32182</strain>
    </source>
</reference>
<name>A0A918NY81_9NEIS</name>
<dbReference type="Pfam" id="PF06891">
    <property type="entry name" value="P2_Phage_GpR"/>
    <property type="match status" value="1"/>
</dbReference>
<dbReference type="AlphaFoldDB" id="A0A918NY81"/>
<gene>
    <name evidence="1" type="primary">R</name>
    <name evidence="1" type="ORF">GCM10011289_02690</name>
</gene>
<dbReference type="RefSeq" id="WP_189530343.1">
    <property type="nucleotide sequence ID" value="NZ_BMYX01000001.1"/>
</dbReference>
<protein>
    <submittedName>
        <fullName evidence="1">Tail protein</fullName>
    </submittedName>
</protein>
<evidence type="ECO:0000313" key="1">
    <source>
        <dbReference type="EMBL" id="GGY03814.1"/>
    </source>
</evidence>
<keyword evidence="2" id="KW-1185">Reference proteome</keyword>
<comment type="caution">
    <text evidence="1">The sequence shown here is derived from an EMBL/GenBank/DDBJ whole genome shotgun (WGS) entry which is preliminary data.</text>
</comment>
<organism evidence="1 2">
    <name type="scientific">Paludibacterium paludis</name>
    <dbReference type="NCBI Taxonomy" id="1225769"/>
    <lineage>
        <taxon>Bacteria</taxon>
        <taxon>Pseudomonadati</taxon>
        <taxon>Pseudomonadota</taxon>
        <taxon>Betaproteobacteria</taxon>
        <taxon>Neisseriales</taxon>
        <taxon>Chromobacteriaceae</taxon>
        <taxon>Paludibacterium</taxon>
    </lineage>
</organism>